<dbReference type="EMBL" id="CAADRP010001112">
    <property type="protein sequence ID" value="VFU36138.1"/>
    <property type="molecule type" value="Genomic_DNA"/>
</dbReference>
<gene>
    <name evidence="2" type="ORF">SVIM_LOCUS180659</name>
</gene>
<sequence>MQTHLESLKSLQMKNQKDQNSGQDSAAQEVPLKTEIEGQKKGEILKGKQMKNGQEKRFRVLESETIDRDQKNLT</sequence>
<feature type="compositionally biased region" description="Basic and acidic residues" evidence="1">
    <location>
        <begin position="53"/>
        <end position="74"/>
    </location>
</feature>
<reference evidence="2" key="1">
    <citation type="submission" date="2019-03" db="EMBL/GenBank/DDBJ databases">
        <authorList>
            <person name="Mank J."/>
            <person name="Almeida P."/>
        </authorList>
    </citation>
    <scope>NUCLEOTIDE SEQUENCE</scope>
    <source>
        <strain evidence="2">78183</strain>
    </source>
</reference>
<accession>A0A6N2L6T8</accession>
<dbReference type="AlphaFoldDB" id="A0A6N2L6T8"/>
<protein>
    <submittedName>
        <fullName evidence="2">Uncharacterized protein</fullName>
    </submittedName>
</protein>
<proteinExistence type="predicted"/>
<evidence type="ECO:0000256" key="1">
    <source>
        <dbReference type="SAM" id="MobiDB-lite"/>
    </source>
</evidence>
<name>A0A6N2L6T8_SALVM</name>
<feature type="region of interest" description="Disordered" evidence="1">
    <location>
        <begin position="1"/>
        <end position="74"/>
    </location>
</feature>
<organism evidence="2">
    <name type="scientific">Salix viminalis</name>
    <name type="common">Common osier</name>
    <name type="synonym">Basket willow</name>
    <dbReference type="NCBI Taxonomy" id="40686"/>
    <lineage>
        <taxon>Eukaryota</taxon>
        <taxon>Viridiplantae</taxon>
        <taxon>Streptophyta</taxon>
        <taxon>Embryophyta</taxon>
        <taxon>Tracheophyta</taxon>
        <taxon>Spermatophyta</taxon>
        <taxon>Magnoliopsida</taxon>
        <taxon>eudicotyledons</taxon>
        <taxon>Gunneridae</taxon>
        <taxon>Pentapetalae</taxon>
        <taxon>rosids</taxon>
        <taxon>fabids</taxon>
        <taxon>Malpighiales</taxon>
        <taxon>Salicaceae</taxon>
        <taxon>Saliceae</taxon>
        <taxon>Salix</taxon>
    </lineage>
</organism>
<feature type="compositionally biased region" description="Polar residues" evidence="1">
    <location>
        <begin position="1"/>
        <end position="26"/>
    </location>
</feature>
<evidence type="ECO:0000313" key="2">
    <source>
        <dbReference type="EMBL" id="VFU36138.1"/>
    </source>
</evidence>
<feature type="compositionally biased region" description="Basic and acidic residues" evidence="1">
    <location>
        <begin position="32"/>
        <end position="46"/>
    </location>
</feature>